<dbReference type="InterPro" id="IPR004360">
    <property type="entry name" value="Glyas_Fos-R_dOase_dom"/>
</dbReference>
<proteinExistence type="predicted"/>
<dbReference type="RefSeq" id="WP_115993412.1">
    <property type="nucleotide sequence ID" value="NZ_QRDY01000007.1"/>
</dbReference>
<accession>A0A3D9IC74</accession>
<dbReference type="AlphaFoldDB" id="A0A3D9IC74"/>
<dbReference type="CDD" id="cd06587">
    <property type="entry name" value="VOC"/>
    <property type="match status" value="1"/>
</dbReference>
<dbReference type="SUPFAM" id="SSF54593">
    <property type="entry name" value="Glyoxalase/Bleomycin resistance protein/Dihydroxybiphenyl dioxygenase"/>
    <property type="match status" value="1"/>
</dbReference>
<dbReference type="EMBL" id="QRDY01000007">
    <property type="protein sequence ID" value="RED59368.1"/>
    <property type="molecule type" value="Genomic_DNA"/>
</dbReference>
<evidence type="ECO:0000259" key="1">
    <source>
        <dbReference type="PROSITE" id="PS51819"/>
    </source>
</evidence>
<evidence type="ECO:0000313" key="2">
    <source>
        <dbReference type="EMBL" id="RED59368.1"/>
    </source>
</evidence>
<gene>
    <name evidence="2" type="ORF">DFP95_107207</name>
</gene>
<name>A0A3D9IC74_9BACL</name>
<dbReference type="Proteomes" id="UP000256869">
    <property type="component" value="Unassembled WGS sequence"/>
</dbReference>
<dbReference type="Pfam" id="PF00903">
    <property type="entry name" value="Glyoxalase"/>
    <property type="match status" value="1"/>
</dbReference>
<evidence type="ECO:0000313" key="3">
    <source>
        <dbReference type="Proteomes" id="UP000256869"/>
    </source>
</evidence>
<feature type="domain" description="VOC" evidence="1">
    <location>
        <begin position="17"/>
        <end position="138"/>
    </location>
</feature>
<dbReference type="OrthoDB" id="2608626at2"/>
<dbReference type="InterPro" id="IPR037523">
    <property type="entry name" value="VOC_core"/>
</dbReference>
<organism evidence="2 3">
    <name type="scientific">Cohnella lupini</name>
    <dbReference type="NCBI Taxonomy" id="1294267"/>
    <lineage>
        <taxon>Bacteria</taxon>
        <taxon>Bacillati</taxon>
        <taxon>Bacillota</taxon>
        <taxon>Bacilli</taxon>
        <taxon>Bacillales</taxon>
        <taxon>Paenibacillaceae</taxon>
        <taxon>Cohnella</taxon>
    </lineage>
</organism>
<protein>
    <submittedName>
        <fullName evidence="2">Putative glyoxalase superfamily protein PhnB</fullName>
    </submittedName>
</protein>
<dbReference type="InterPro" id="IPR029068">
    <property type="entry name" value="Glyas_Bleomycin-R_OHBP_Dase"/>
</dbReference>
<sequence length="138" mass="15552">MAEKLKFVTKAMERITGLACINLPVRNVKASAEWYVKNLGVILLREPTQFDQGANAMIQLGENGPSVLMHEELEPTPFHFMRNGKPAPIFELRTDDADAFYKQLLEKGENVTNRFDNVPCGKYFHVSDPDGNVITIVE</sequence>
<reference evidence="2 3" key="1">
    <citation type="submission" date="2018-07" db="EMBL/GenBank/DDBJ databases">
        <title>Genomic Encyclopedia of Type Strains, Phase III (KMG-III): the genomes of soil and plant-associated and newly described type strains.</title>
        <authorList>
            <person name="Whitman W."/>
        </authorList>
    </citation>
    <scope>NUCLEOTIDE SEQUENCE [LARGE SCALE GENOMIC DNA]</scope>
    <source>
        <strain evidence="2 3">CECT 8236</strain>
    </source>
</reference>
<dbReference type="PROSITE" id="PS51819">
    <property type="entry name" value="VOC"/>
    <property type="match status" value="1"/>
</dbReference>
<comment type="caution">
    <text evidence="2">The sequence shown here is derived from an EMBL/GenBank/DDBJ whole genome shotgun (WGS) entry which is preliminary data.</text>
</comment>
<dbReference type="Gene3D" id="3.10.180.10">
    <property type="entry name" value="2,3-Dihydroxybiphenyl 1,2-Dioxygenase, domain 1"/>
    <property type="match status" value="1"/>
</dbReference>
<keyword evidence="3" id="KW-1185">Reference proteome</keyword>